<dbReference type="EMBL" id="SHNO01000001">
    <property type="protein sequence ID" value="MCX2978763.1"/>
    <property type="molecule type" value="Genomic_DNA"/>
</dbReference>
<dbReference type="InterPro" id="IPR036291">
    <property type="entry name" value="NAD(P)-bd_dom_sf"/>
</dbReference>
<accession>A0ABT3T8Z9</accession>
<evidence type="ECO:0000313" key="1">
    <source>
        <dbReference type="EMBL" id="MCX2978763.1"/>
    </source>
</evidence>
<proteinExistence type="predicted"/>
<comment type="caution">
    <text evidence="1">The sequence shown here is derived from an EMBL/GenBank/DDBJ whole genome shotgun (WGS) entry which is preliminary data.</text>
</comment>
<reference evidence="1" key="1">
    <citation type="submission" date="2019-02" db="EMBL/GenBank/DDBJ databases">
        <authorList>
            <person name="Li S.-H."/>
        </authorList>
    </citation>
    <scope>NUCLEOTIDE SEQUENCE</scope>
    <source>
        <strain evidence="1">IMCC11814</strain>
    </source>
</reference>
<gene>
    <name evidence="1" type="ORF">EYC82_15455</name>
</gene>
<name>A0ABT3T8Z9_9GAMM</name>
<dbReference type="Gene3D" id="3.90.25.10">
    <property type="entry name" value="UDP-galactose 4-epimerase, domain 1"/>
    <property type="match status" value="1"/>
</dbReference>
<dbReference type="SUPFAM" id="SSF51735">
    <property type="entry name" value="NAD(P)-binding Rossmann-fold domains"/>
    <property type="match status" value="1"/>
</dbReference>
<organism evidence="1 2">
    <name type="scientific">Candidatus Marimicrobium litorale</name>
    <dbReference type="NCBI Taxonomy" id="2518991"/>
    <lineage>
        <taxon>Bacteria</taxon>
        <taxon>Pseudomonadati</taxon>
        <taxon>Pseudomonadota</taxon>
        <taxon>Gammaproteobacteria</taxon>
        <taxon>Cellvibrionales</taxon>
        <taxon>Halieaceae</taxon>
        <taxon>Marimicrobium</taxon>
    </lineage>
</organism>
<keyword evidence="2" id="KW-1185">Reference proteome</keyword>
<dbReference type="Gene3D" id="3.40.50.720">
    <property type="entry name" value="NAD(P)-binding Rossmann-like Domain"/>
    <property type="match status" value="1"/>
</dbReference>
<evidence type="ECO:0000313" key="2">
    <source>
        <dbReference type="Proteomes" id="UP001143304"/>
    </source>
</evidence>
<sequence>MSSEFFDSVNIGSCELISQENFVTLVARIADKQLETIGVPGPKWIRGRNCHNRLIEQQLGWRPSAPLPSGVKKIYLWLVQQIAVDQEFE</sequence>
<dbReference type="Proteomes" id="UP001143304">
    <property type="component" value="Unassembled WGS sequence"/>
</dbReference>
<dbReference type="RefSeq" id="WP_279250455.1">
    <property type="nucleotide sequence ID" value="NZ_SHNO01000001.1"/>
</dbReference>
<protein>
    <submittedName>
        <fullName evidence="1">Uncharacterized protein</fullName>
    </submittedName>
</protein>